<feature type="chain" id="PRO_5016844320" description="DUF3450 domain-containing protein" evidence="1">
    <location>
        <begin position="22"/>
        <end position="244"/>
    </location>
</feature>
<evidence type="ECO:0000313" key="2">
    <source>
        <dbReference type="EMBL" id="RAU18590.1"/>
    </source>
</evidence>
<keyword evidence="3" id="KW-1185">Reference proteome</keyword>
<proteinExistence type="predicted"/>
<reference evidence="2 3" key="1">
    <citation type="submission" date="2018-06" db="EMBL/GenBank/DDBJ databases">
        <title>Nitrincola tibetense sp. nov., isolated from Lake XuguoCo on Tibetan Plateau.</title>
        <authorList>
            <person name="Xing P."/>
        </authorList>
    </citation>
    <scope>NUCLEOTIDE SEQUENCE [LARGE SCALE GENOMIC DNA]</scope>
    <source>
        <strain evidence="3">xg18</strain>
    </source>
</reference>
<evidence type="ECO:0000313" key="3">
    <source>
        <dbReference type="Proteomes" id="UP000250744"/>
    </source>
</evidence>
<accession>A0A364NNJ5</accession>
<feature type="signal peptide" evidence="1">
    <location>
        <begin position="1"/>
        <end position="21"/>
    </location>
</feature>
<keyword evidence="1" id="KW-0732">Signal</keyword>
<dbReference type="OrthoDB" id="6117641at2"/>
<evidence type="ECO:0000256" key="1">
    <source>
        <dbReference type="SAM" id="SignalP"/>
    </source>
</evidence>
<protein>
    <recommendedName>
        <fullName evidence="4">DUF3450 domain-containing protein</fullName>
    </recommendedName>
</protein>
<evidence type="ECO:0008006" key="4">
    <source>
        <dbReference type="Google" id="ProtNLM"/>
    </source>
</evidence>
<gene>
    <name evidence="2" type="ORF">DN062_07405</name>
</gene>
<dbReference type="AlphaFoldDB" id="A0A364NNJ5"/>
<dbReference type="Proteomes" id="UP000250744">
    <property type="component" value="Unassembled WGS sequence"/>
</dbReference>
<name>A0A364NNJ5_9GAMM</name>
<organism evidence="2 3">
    <name type="scientific">Nitrincola tibetensis</name>
    <dbReference type="NCBI Taxonomy" id="2219697"/>
    <lineage>
        <taxon>Bacteria</taxon>
        <taxon>Pseudomonadati</taxon>
        <taxon>Pseudomonadota</taxon>
        <taxon>Gammaproteobacteria</taxon>
        <taxon>Oceanospirillales</taxon>
        <taxon>Oceanospirillaceae</taxon>
        <taxon>Nitrincola</taxon>
    </lineage>
</organism>
<dbReference type="RefSeq" id="WP_112158695.1">
    <property type="nucleotide sequence ID" value="NZ_QKRX01000004.1"/>
</dbReference>
<dbReference type="PROSITE" id="PS51257">
    <property type="entry name" value="PROKAR_LIPOPROTEIN"/>
    <property type="match status" value="1"/>
</dbReference>
<dbReference type="EMBL" id="QKRX01000004">
    <property type="protein sequence ID" value="RAU18590.1"/>
    <property type="molecule type" value="Genomic_DNA"/>
</dbReference>
<comment type="caution">
    <text evidence="2">The sequence shown here is derived from an EMBL/GenBank/DDBJ whole genome shotgun (WGS) entry which is preliminary data.</text>
</comment>
<sequence>MLKKLLIVSLMSYLLAGCNQANTRPDEGGSDVVDPHSSEGRAEIAASLGDGGPIEVRQGDMSGTLQQQLDQISGRLTLLQEQVIQIRSLSQQTLEQGQLNMSRLQLLTESRALGPSVAGQAESENTQYIEQAVQEIDSAVAQLLSALSMQSPDMGSVVGAYRISTAYTRNGWILIRYHAESGKAWLADRGNWIDIGESGTLRNSIFEVQVQRADQDVKGFVAVRIDKRDGRTWWLNDNTWQALN</sequence>